<dbReference type="InterPro" id="IPR048304">
    <property type="entry name" value="UbiD_Rift_dom"/>
</dbReference>
<dbReference type="InterPro" id="IPR049383">
    <property type="entry name" value="UbiD-like_N"/>
</dbReference>
<accession>A0A401H7Q6</accession>
<organism evidence="12 13">
    <name type="scientific">Aeropyrum pernix</name>
    <dbReference type="NCBI Taxonomy" id="56636"/>
    <lineage>
        <taxon>Archaea</taxon>
        <taxon>Thermoproteota</taxon>
        <taxon>Thermoprotei</taxon>
        <taxon>Desulfurococcales</taxon>
        <taxon>Desulfurococcaceae</taxon>
        <taxon>Aeropyrum</taxon>
    </lineage>
</organism>
<gene>
    <name evidence="12" type="ORF">apy_01660</name>
</gene>
<feature type="domain" description="3-octaprenyl-4-hydroxybenzoate carboxy-lyase-like N-terminal" evidence="10">
    <location>
        <begin position="15"/>
        <end position="82"/>
    </location>
</feature>
<dbReference type="PANTHER" id="PTHR30108:SF21">
    <property type="entry name" value="4-HYDROXYBENZOATE DECARBOXYLASE"/>
    <property type="match status" value="1"/>
</dbReference>
<comment type="function">
    <text evidence="5">Catalyzes the conversion of trans-anhydromevalonate 5-phosphate (tAHMP) into isopentenyl phosphate. Involved in the archaeal mevalonate (MVA) pathway, which provides fundamental precursors for isoprenoid biosynthesis, such as isopentenyl diphosphate (IPP) and dimethylallyl diphosphate (DMAPP).</text>
</comment>
<evidence type="ECO:0000256" key="1">
    <source>
        <dbReference type="ARBA" id="ARBA00001936"/>
    </source>
</evidence>
<reference evidence="12 13" key="1">
    <citation type="submission" date="2017-02" db="EMBL/GenBank/DDBJ databases">
        <title>isolation and characterization of a novel temperate virus Aeropyrum globular virus 1 infecting hyperthermophilic archaeon Aeropyrum.</title>
        <authorList>
            <person name="Yumiya M."/>
            <person name="Yoshida T."/>
            <person name="Sako Y."/>
        </authorList>
    </citation>
    <scope>NUCLEOTIDE SEQUENCE [LARGE SCALE GENOMIC DNA]</scope>
    <source>
        <strain evidence="12 13">YK1-12-2013</strain>
    </source>
</reference>
<protein>
    <recommendedName>
        <fullName evidence="7">Anhydromevalonate phosphate decarboxylase</fullName>
        <ecNumber evidence="6">4.1.1.126</ecNumber>
    </recommendedName>
</protein>
<dbReference type="PANTHER" id="PTHR30108">
    <property type="entry name" value="3-OCTAPRENYL-4-HYDROXYBENZOATE CARBOXY-LYASE-RELATED"/>
    <property type="match status" value="1"/>
</dbReference>
<dbReference type="SUPFAM" id="SSF50475">
    <property type="entry name" value="FMN-binding split barrel"/>
    <property type="match status" value="1"/>
</dbReference>
<comment type="caution">
    <text evidence="12">The sequence shown here is derived from an EMBL/GenBank/DDBJ whole genome shotgun (WGS) entry which is preliminary data.</text>
</comment>
<evidence type="ECO:0000313" key="12">
    <source>
        <dbReference type="EMBL" id="GBF08441.1"/>
    </source>
</evidence>
<dbReference type="GO" id="GO:0005737">
    <property type="term" value="C:cytoplasm"/>
    <property type="evidence" value="ECO:0007669"/>
    <property type="project" value="TreeGrafter"/>
</dbReference>
<dbReference type="GO" id="GO:0016831">
    <property type="term" value="F:carboxy-lyase activity"/>
    <property type="evidence" value="ECO:0007669"/>
    <property type="project" value="InterPro"/>
</dbReference>
<comment type="cofactor">
    <cofactor evidence="8">
        <name>prenylated FMN</name>
        <dbReference type="ChEBI" id="CHEBI:87746"/>
    </cofactor>
</comment>
<dbReference type="Gene3D" id="3.40.1670.10">
    <property type="entry name" value="UbiD C-terminal domain-like"/>
    <property type="match status" value="1"/>
</dbReference>
<dbReference type="Pfam" id="PF20696">
    <property type="entry name" value="UbiD_C"/>
    <property type="match status" value="1"/>
</dbReference>
<sequence>MEDASLKSFLEEVGYRVVDRTLSREYEVARLIAETQGCGPPLLARIEGVRQPVAINVVDTREKLYKALGVTGDSEAYAKIVDSTMRPGRLEYVDKPPLDEMPEGFEGLPAARFYEGEAGLYLSSGIVIACYEGVCNASIHRLLILGRERAAIRIVPRHLWHLYRKARERGEDLPATVVVGLHPAVLLAAATSPPLGVFELGLAAGMLGGSMKVYRSPVHGNPVPLGAAMVADVWITGEQVEEGPYVDALLTYDRVRQQPVVRLEAAYIKEGEYTHTIMGGSLEHVNLMGFPREASIWEAVRRALPRVRAVRLTPASGGWLHAVIAVEKQHEGDGKTAIMAAFAAHPSLKHVVVVDSDVDVDDPMQVEWAIATRFQADKDLVIIPRARGSTLDPSAADGLTAKMGLDATRPLDAGLGYERGRIPGFKWGSRRCR</sequence>
<evidence type="ECO:0000256" key="5">
    <source>
        <dbReference type="ARBA" id="ARBA00049583"/>
    </source>
</evidence>
<dbReference type="InterPro" id="IPR002830">
    <property type="entry name" value="UbiD"/>
</dbReference>
<name>A0A401H7Q6_AERPX</name>
<evidence type="ECO:0000256" key="7">
    <source>
        <dbReference type="ARBA" id="ARBA00049754"/>
    </source>
</evidence>
<feature type="domain" description="3-octaprenyl-4-hydroxybenzoate carboxy-lyase-like Rift-related" evidence="9">
    <location>
        <begin position="106"/>
        <end position="280"/>
    </location>
</feature>
<feature type="domain" description="3-octaprenyl-4-hydroxybenzoate carboxy-lyase-like C-terminal" evidence="11">
    <location>
        <begin position="286"/>
        <end position="407"/>
    </location>
</feature>
<dbReference type="RefSeq" id="WP_131159514.1">
    <property type="nucleotide sequence ID" value="NZ_BDMD01000006.1"/>
</dbReference>
<proteinExistence type="inferred from homology"/>
<comment type="similarity">
    <text evidence="3">Belongs to the UbiD family.</text>
</comment>
<evidence type="ECO:0000313" key="13">
    <source>
        <dbReference type="Proteomes" id="UP000291213"/>
    </source>
</evidence>
<dbReference type="AlphaFoldDB" id="A0A401H7Q6"/>
<evidence type="ECO:0000256" key="2">
    <source>
        <dbReference type="ARBA" id="ARBA00005092"/>
    </source>
</evidence>
<comment type="pathway">
    <text evidence="2">Isoprenoid biosynthesis; isopentenyl diphosphate biosynthesis via mevalonate pathway.</text>
</comment>
<evidence type="ECO:0000256" key="3">
    <source>
        <dbReference type="ARBA" id="ARBA00010021"/>
    </source>
</evidence>
<dbReference type="OrthoDB" id="8480at2157"/>
<evidence type="ECO:0000259" key="9">
    <source>
        <dbReference type="Pfam" id="PF01977"/>
    </source>
</evidence>
<dbReference type="NCBIfam" id="TIGR00148">
    <property type="entry name" value="UbiD family decarboxylase"/>
    <property type="match status" value="1"/>
</dbReference>
<evidence type="ECO:0000256" key="4">
    <source>
        <dbReference type="ARBA" id="ARBA00049054"/>
    </source>
</evidence>
<dbReference type="Pfam" id="PF01977">
    <property type="entry name" value="UbiD"/>
    <property type="match status" value="1"/>
</dbReference>
<evidence type="ECO:0000259" key="10">
    <source>
        <dbReference type="Pfam" id="PF20695"/>
    </source>
</evidence>
<dbReference type="SUPFAM" id="SSF143968">
    <property type="entry name" value="UbiD C-terminal domain-like"/>
    <property type="match status" value="1"/>
</dbReference>
<comment type="cofactor">
    <cofactor evidence="1">
        <name>Mn(2+)</name>
        <dbReference type="ChEBI" id="CHEBI:29035"/>
    </cofactor>
</comment>
<dbReference type="EC" id="4.1.1.126" evidence="6"/>
<evidence type="ECO:0000256" key="6">
    <source>
        <dbReference type="ARBA" id="ARBA00049727"/>
    </source>
</evidence>
<dbReference type="InterPro" id="IPR049381">
    <property type="entry name" value="UbiD-like_C"/>
</dbReference>
<dbReference type="Proteomes" id="UP000291213">
    <property type="component" value="Unassembled WGS sequence"/>
</dbReference>
<dbReference type="EMBL" id="BDMD01000006">
    <property type="protein sequence ID" value="GBF08441.1"/>
    <property type="molecule type" value="Genomic_DNA"/>
</dbReference>
<dbReference type="FunFam" id="3.40.1670.10:FF:000003">
    <property type="entry name" value="Phenolic acid decarboxylase"/>
    <property type="match status" value="1"/>
</dbReference>
<evidence type="ECO:0000259" key="11">
    <source>
        <dbReference type="Pfam" id="PF20696"/>
    </source>
</evidence>
<dbReference type="Pfam" id="PF20695">
    <property type="entry name" value="UbiD_N"/>
    <property type="match status" value="1"/>
</dbReference>
<evidence type="ECO:0000256" key="8">
    <source>
        <dbReference type="ARBA" id="ARBA00049936"/>
    </source>
</evidence>
<comment type="catalytic activity">
    <reaction evidence="4">
        <text>(2E)-3-methyl-5-phosphooxypent-2-enoate + H(+) = isopentenyl phosphate + CO2</text>
        <dbReference type="Rhea" id="RHEA:78971"/>
        <dbReference type="ChEBI" id="CHEBI:15378"/>
        <dbReference type="ChEBI" id="CHEBI:16526"/>
        <dbReference type="ChEBI" id="CHEBI:65078"/>
        <dbReference type="ChEBI" id="CHEBI:229665"/>
        <dbReference type="EC" id="4.1.1.126"/>
    </reaction>
    <physiologicalReaction direction="left-to-right" evidence="4">
        <dbReference type="Rhea" id="RHEA:78972"/>
    </physiologicalReaction>
</comment>